<gene>
    <name evidence="2" type="ORF">CCHR01_04900</name>
</gene>
<dbReference type="Proteomes" id="UP001243330">
    <property type="component" value="Unassembled WGS sequence"/>
</dbReference>
<feature type="region of interest" description="Disordered" evidence="1">
    <location>
        <begin position="1"/>
        <end position="119"/>
    </location>
</feature>
<evidence type="ECO:0000313" key="3">
    <source>
        <dbReference type="Proteomes" id="UP001243330"/>
    </source>
</evidence>
<feature type="compositionally biased region" description="Basic and acidic residues" evidence="1">
    <location>
        <begin position="72"/>
        <end position="94"/>
    </location>
</feature>
<reference evidence="2" key="1">
    <citation type="submission" date="2023-01" db="EMBL/GenBank/DDBJ databases">
        <title>Colletotrichum chrysophilum M932 genome sequence.</title>
        <authorList>
            <person name="Baroncelli R."/>
        </authorList>
    </citation>
    <scope>NUCLEOTIDE SEQUENCE</scope>
    <source>
        <strain evidence="2">M932</strain>
    </source>
</reference>
<evidence type="ECO:0000256" key="1">
    <source>
        <dbReference type="SAM" id="MobiDB-lite"/>
    </source>
</evidence>
<feature type="compositionally biased region" description="Polar residues" evidence="1">
    <location>
        <begin position="108"/>
        <end position="119"/>
    </location>
</feature>
<organism evidence="2 3">
    <name type="scientific">Colletotrichum chrysophilum</name>
    <dbReference type="NCBI Taxonomy" id="1836956"/>
    <lineage>
        <taxon>Eukaryota</taxon>
        <taxon>Fungi</taxon>
        <taxon>Dikarya</taxon>
        <taxon>Ascomycota</taxon>
        <taxon>Pezizomycotina</taxon>
        <taxon>Sordariomycetes</taxon>
        <taxon>Hypocreomycetidae</taxon>
        <taxon>Glomerellales</taxon>
        <taxon>Glomerellaceae</taxon>
        <taxon>Colletotrichum</taxon>
        <taxon>Colletotrichum gloeosporioides species complex</taxon>
    </lineage>
</organism>
<dbReference type="AlphaFoldDB" id="A0AAD9AS65"/>
<sequence>MRLFGLTQRQDTAAREKKAREPREGKQQPGRCSPGKQGWGTRQDAPARTGKQDRAPQRQDTTPGSQTRYRHNLKDTRTNEGVDARRIQMQDDAKQTVGNGEDSDSDSGSALNSERVSGI</sequence>
<proteinExistence type="predicted"/>
<feature type="compositionally biased region" description="Polar residues" evidence="1">
    <location>
        <begin position="58"/>
        <end position="67"/>
    </location>
</feature>
<dbReference type="EMBL" id="JAQOWY010000074">
    <property type="protein sequence ID" value="KAK1852455.1"/>
    <property type="molecule type" value="Genomic_DNA"/>
</dbReference>
<feature type="compositionally biased region" description="Basic and acidic residues" evidence="1">
    <location>
        <begin position="12"/>
        <end position="26"/>
    </location>
</feature>
<name>A0AAD9AS65_9PEZI</name>
<keyword evidence="3" id="KW-1185">Reference proteome</keyword>
<protein>
    <submittedName>
        <fullName evidence="2">Uncharacterized protein</fullName>
    </submittedName>
</protein>
<comment type="caution">
    <text evidence="2">The sequence shown here is derived from an EMBL/GenBank/DDBJ whole genome shotgun (WGS) entry which is preliminary data.</text>
</comment>
<accession>A0AAD9AS65</accession>
<evidence type="ECO:0000313" key="2">
    <source>
        <dbReference type="EMBL" id="KAK1852455.1"/>
    </source>
</evidence>